<gene>
    <name evidence="1" type="ORF">g.4036</name>
</gene>
<protein>
    <submittedName>
        <fullName evidence="1">Uncharacterized protein</fullName>
    </submittedName>
</protein>
<dbReference type="EMBL" id="GEBQ01019919">
    <property type="protein sequence ID" value="JAT20058.1"/>
    <property type="molecule type" value="Transcribed_RNA"/>
</dbReference>
<name>A0A1B6L8N4_9HEMI</name>
<dbReference type="PROSITE" id="PS51257">
    <property type="entry name" value="PROKAR_LIPOPROTEIN"/>
    <property type="match status" value="1"/>
</dbReference>
<sequence length="353" mass="40347">MCCTKFKFSLIKILWFWKTSLTVLFGLLLCSCANVQDSEDRPQSPQLFTPNEPDVSFDPDVIPLVHRDDDDNVYFDIYPIRGEENSIMYAKNGVLVVSITAPGEIKDSLEKALWNFITSVLDLSQTDIEILMFPEDAGRRVLLRKGKMTQDECLSKIKDVLKPYLPSAGQVPGETEPPPLLTPYEPMQIYAQNDTNQNTGPVKYYEVELPKDEKTGKRAEPIPRKKLIEMKPYYGKDPSWMAKILRDLRPNKEIIFRGRLVPALPLRPILDDYRGPKKVRLIRKILQGIADGSGVQKPGSRLRFEMSNPVPAAMMLDYLSPDKQRVVSRRIVSPLFRNETVDLVEELEYTEVV</sequence>
<dbReference type="AlphaFoldDB" id="A0A1B6L8N4"/>
<accession>A0A1B6L8N4</accession>
<evidence type="ECO:0000313" key="1">
    <source>
        <dbReference type="EMBL" id="JAT20058.1"/>
    </source>
</evidence>
<reference evidence="1" key="1">
    <citation type="submission" date="2015-11" db="EMBL/GenBank/DDBJ databases">
        <title>De novo transcriptome assembly of four potential Pierce s Disease insect vectors from Arizona vineyards.</title>
        <authorList>
            <person name="Tassone E.E."/>
        </authorList>
    </citation>
    <scope>NUCLEOTIDE SEQUENCE</scope>
</reference>
<proteinExistence type="predicted"/>
<organism evidence="1">
    <name type="scientific">Graphocephala atropunctata</name>
    <dbReference type="NCBI Taxonomy" id="36148"/>
    <lineage>
        <taxon>Eukaryota</taxon>
        <taxon>Metazoa</taxon>
        <taxon>Ecdysozoa</taxon>
        <taxon>Arthropoda</taxon>
        <taxon>Hexapoda</taxon>
        <taxon>Insecta</taxon>
        <taxon>Pterygota</taxon>
        <taxon>Neoptera</taxon>
        <taxon>Paraneoptera</taxon>
        <taxon>Hemiptera</taxon>
        <taxon>Auchenorrhyncha</taxon>
        <taxon>Membracoidea</taxon>
        <taxon>Cicadellidae</taxon>
        <taxon>Cicadellinae</taxon>
        <taxon>Cicadellini</taxon>
        <taxon>Graphocephala</taxon>
    </lineage>
</organism>